<dbReference type="HAMAP" id="MF_00821">
    <property type="entry name" value="SecB"/>
    <property type="match status" value="1"/>
</dbReference>
<dbReference type="InterPro" id="IPR003708">
    <property type="entry name" value="SecB"/>
</dbReference>
<dbReference type="InterPro" id="IPR035958">
    <property type="entry name" value="SecB-like_sf"/>
</dbReference>
<protein>
    <recommendedName>
        <fullName evidence="6">Protein-export protein SecB</fullName>
    </recommendedName>
</protein>
<dbReference type="Pfam" id="PF02556">
    <property type="entry name" value="SecB"/>
    <property type="match status" value="1"/>
</dbReference>
<evidence type="ECO:0000256" key="3">
    <source>
        <dbReference type="ARBA" id="ARBA00022927"/>
    </source>
</evidence>
<dbReference type="EMBL" id="CP064781">
    <property type="protein sequence ID" value="QRJ65079.1"/>
    <property type="molecule type" value="Genomic_DNA"/>
</dbReference>
<dbReference type="GO" id="GO:0051262">
    <property type="term" value="P:protein tetramerization"/>
    <property type="evidence" value="ECO:0007669"/>
    <property type="project" value="InterPro"/>
</dbReference>
<keyword evidence="8" id="KW-1185">Reference proteome</keyword>
<keyword evidence="5 6" id="KW-0143">Chaperone</keyword>
<dbReference type="GO" id="GO:0015031">
    <property type="term" value="P:protein transport"/>
    <property type="evidence" value="ECO:0007669"/>
    <property type="project" value="UniProtKB-UniRule"/>
</dbReference>
<comment type="subcellular location">
    <subcellularLocation>
        <location evidence="6">Cytoplasm</location>
    </subcellularLocation>
</comment>
<evidence type="ECO:0000256" key="4">
    <source>
        <dbReference type="ARBA" id="ARBA00023010"/>
    </source>
</evidence>
<dbReference type="RefSeq" id="WP_203388602.1">
    <property type="nucleotide sequence ID" value="NZ_CP064781.1"/>
</dbReference>
<dbReference type="NCBIfam" id="NF004392">
    <property type="entry name" value="PRK05751.1-3"/>
    <property type="match status" value="1"/>
</dbReference>
<dbReference type="PANTHER" id="PTHR36918:SF1">
    <property type="entry name" value="PROTEIN-EXPORT PROTEIN SECB"/>
    <property type="match status" value="1"/>
</dbReference>
<keyword evidence="4 6" id="KW-0811">Translocation</keyword>
<dbReference type="AlphaFoldDB" id="A0A974SRG7"/>
<keyword evidence="2 6" id="KW-0813">Transport</keyword>
<name>A0A974SRG7_9RHOO</name>
<dbReference type="GO" id="GO:0005737">
    <property type="term" value="C:cytoplasm"/>
    <property type="evidence" value="ECO:0007669"/>
    <property type="project" value="UniProtKB-SubCell"/>
</dbReference>
<keyword evidence="6" id="KW-0963">Cytoplasm</keyword>
<sequence>MSEPQEAPSFSIEKLYLKDLSVEVPNAPEIFLAQENPQVEIQLQTNGQNLGDGAYEVTLTVTVTARIEEKTVFLVEVGQAGIFRIFNVPDENLEPLLAVACPNILFPYAREVVSDAVTRAGFSPVVLQPVNFEGMYMARLQEAQAQQAAAGPHEVPVQ</sequence>
<dbReference type="PRINTS" id="PR01594">
    <property type="entry name" value="SECBCHAPRONE"/>
</dbReference>
<dbReference type="Proteomes" id="UP000663444">
    <property type="component" value="Chromosome"/>
</dbReference>
<accession>A0A974SRG7</accession>
<organism evidence="7 8">
    <name type="scientific">Azospira restricta</name>
    <dbReference type="NCBI Taxonomy" id="404405"/>
    <lineage>
        <taxon>Bacteria</taxon>
        <taxon>Pseudomonadati</taxon>
        <taxon>Pseudomonadota</taxon>
        <taxon>Betaproteobacteria</taxon>
        <taxon>Rhodocyclales</taxon>
        <taxon>Rhodocyclaceae</taxon>
        <taxon>Azospira</taxon>
    </lineage>
</organism>
<evidence type="ECO:0000256" key="5">
    <source>
        <dbReference type="ARBA" id="ARBA00023186"/>
    </source>
</evidence>
<dbReference type="PANTHER" id="PTHR36918">
    <property type="match status" value="1"/>
</dbReference>
<dbReference type="NCBIfam" id="TIGR00809">
    <property type="entry name" value="secB"/>
    <property type="match status" value="1"/>
</dbReference>
<comment type="subunit">
    <text evidence="6">Homotetramer, a dimer of dimers. One homotetramer interacts with 1 SecA dimer.</text>
</comment>
<dbReference type="Gene3D" id="3.10.420.10">
    <property type="entry name" value="SecB-like"/>
    <property type="match status" value="1"/>
</dbReference>
<gene>
    <name evidence="6 7" type="primary">secB</name>
    <name evidence="7" type="ORF">IWH25_06995</name>
</gene>
<dbReference type="SUPFAM" id="SSF54611">
    <property type="entry name" value="SecB-like"/>
    <property type="match status" value="1"/>
</dbReference>
<evidence type="ECO:0000256" key="1">
    <source>
        <dbReference type="ARBA" id="ARBA00009990"/>
    </source>
</evidence>
<dbReference type="GO" id="GO:0006457">
    <property type="term" value="P:protein folding"/>
    <property type="evidence" value="ECO:0007669"/>
    <property type="project" value="UniProtKB-UniRule"/>
</dbReference>
<evidence type="ECO:0000313" key="7">
    <source>
        <dbReference type="EMBL" id="QRJ65079.1"/>
    </source>
</evidence>
<dbReference type="NCBIfam" id="NF004394">
    <property type="entry name" value="PRK05751.1-5"/>
    <property type="match status" value="1"/>
</dbReference>
<keyword evidence="3 6" id="KW-0653">Protein transport</keyword>
<comment type="function">
    <text evidence="6">One of the proteins required for the normal export of preproteins out of the cell cytoplasm. It is a molecular chaperone that binds to a subset of precursor proteins, maintaining them in a translocation-competent state. It also specifically binds to its receptor SecA.</text>
</comment>
<proteinExistence type="inferred from homology"/>
<comment type="similarity">
    <text evidence="1 6">Belongs to the SecB family.</text>
</comment>
<evidence type="ECO:0000256" key="6">
    <source>
        <dbReference type="HAMAP-Rule" id="MF_00821"/>
    </source>
</evidence>
<dbReference type="NCBIfam" id="NF004393">
    <property type="entry name" value="PRK05751.1-4"/>
    <property type="match status" value="1"/>
</dbReference>
<dbReference type="KEGG" id="ares:IWH25_06995"/>
<reference evidence="7" key="1">
    <citation type="submission" date="2020-11" db="EMBL/GenBank/DDBJ databases">
        <title>Azospira restricta DSM 18626 genome sequence.</title>
        <authorList>
            <person name="Moe W.M."/>
        </authorList>
    </citation>
    <scope>NUCLEOTIDE SEQUENCE</scope>
    <source>
        <strain evidence="7">DSM 18626</strain>
    </source>
</reference>
<dbReference type="GO" id="GO:0051082">
    <property type="term" value="F:unfolded protein binding"/>
    <property type="evidence" value="ECO:0007669"/>
    <property type="project" value="InterPro"/>
</dbReference>
<evidence type="ECO:0000256" key="2">
    <source>
        <dbReference type="ARBA" id="ARBA00022448"/>
    </source>
</evidence>
<evidence type="ECO:0000313" key="8">
    <source>
        <dbReference type="Proteomes" id="UP000663444"/>
    </source>
</evidence>